<gene>
    <name evidence="1" type="ORF">N0F65_009261</name>
</gene>
<dbReference type="EMBL" id="DAKRPA010000182">
    <property type="protein sequence ID" value="DAZ95960.1"/>
    <property type="molecule type" value="Genomic_DNA"/>
</dbReference>
<accession>A0AAV2YLU0</accession>
<proteinExistence type="predicted"/>
<reference evidence="1" key="1">
    <citation type="submission" date="2022-11" db="EMBL/GenBank/DDBJ databases">
        <authorList>
            <person name="Morgan W.R."/>
            <person name="Tartar A."/>
        </authorList>
    </citation>
    <scope>NUCLEOTIDE SEQUENCE</scope>
    <source>
        <strain evidence="1">ARSEF 373</strain>
    </source>
</reference>
<sequence>MAAHVCVTPINSNNSNSDGGYFKSSLRKSPTSWKLSALERERLAEATTPEDDIEARKREVWLRKPPRHSNVPMCAQMLLKLWQEELQRTDISITSDFFYDLQGTETQAVFLVERMQEIGFNISTTQFFSLERCSIYTLLLVAL</sequence>
<name>A0AAV2YLU0_9STRA</name>
<dbReference type="Proteomes" id="UP001146120">
    <property type="component" value="Unassembled WGS sequence"/>
</dbReference>
<dbReference type="InterPro" id="IPR036736">
    <property type="entry name" value="ACP-like_sf"/>
</dbReference>
<evidence type="ECO:0000313" key="1">
    <source>
        <dbReference type="EMBL" id="DAZ95960.1"/>
    </source>
</evidence>
<evidence type="ECO:0000313" key="2">
    <source>
        <dbReference type="Proteomes" id="UP001146120"/>
    </source>
</evidence>
<dbReference type="Gene3D" id="1.10.1200.10">
    <property type="entry name" value="ACP-like"/>
    <property type="match status" value="1"/>
</dbReference>
<organism evidence="1 2">
    <name type="scientific">Lagenidium giganteum</name>
    <dbReference type="NCBI Taxonomy" id="4803"/>
    <lineage>
        <taxon>Eukaryota</taxon>
        <taxon>Sar</taxon>
        <taxon>Stramenopiles</taxon>
        <taxon>Oomycota</taxon>
        <taxon>Peronosporomycetes</taxon>
        <taxon>Pythiales</taxon>
        <taxon>Pythiaceae</taxon>
    </lineage>
</organism>
<comment type="caution">
    <text evidence="1">The sequence shown here is derived from an EMBL/GenBank/DDBJ whole genome shotgun (WGS) entry which is preliminary data.</text>
</comment>
<protein>
    <submittedName>
        <fullName evidence="1">Uncharacterized protein</fullName>
    </submittedName>
</protein>
<reference evidence="1" key="2">
    <citation type="journal article" date="2023" name="Microbiol Resour">
        <title>Decontamination and Annotation of the Draft Genome Sequence of the Oomycete Lagenidium giganteum ARSEF 373.</title>
        <authorList>
            <person name="Morgan W.R."/>
            <person name="Tartar A."/>
        </authorList>
    </citation>
    <scope>NUCLEOTIDE SEQUENCE</scope>
    <source>
        <strain evidence="1">ARSEF 373</strain>
    </source>
</reference>
<keyword evidence="2" id="KW-1185">Reference proteome</keyword>
<dbReference type="AlphaFoldDB" id="A0AAV2YLU0"/>